<name>A0A1H9PI03_9ACTN</name>
<evidence type="ECO:0000313" key="2">
    <source>
        <dbReference type="EMBL" id="SER47495.1"/>
    </source>
</evidence>
<gene>
    <name evidence="2" type="ORF">SAMN05443377_10136</name>
</gene>
<dbReference type="AlphaFoldDB" id="A0A1H9PI03"/>
<dbReference type="InterPro" id="IPR041629">
    <property type="entry name" value="SCP_3"/>
</dbReference>
<proteinExistence type="predicted"/>
<accession>A0A1H9PI03</accession>
<sequence length="246" mass="26199">MAERTQLSVQRMAQTLADQFPILLQAAAGTGRRALAEFIALCEEVLSCVDSPTRTTPDSLAQFIGARDADVMNHDETTRAIMGTESLGTLRRQADNASSQAAVALARPNLPPAVSTSNGPVHLPDLLRSLTVEAALLADHCGTTLDRAGTAQCLRAVASVLGERFPGHTIEVRVPPFAAVQLGSLTAGPVHHRGTPPNVVETDTATFWALAIGTLSWTQAREAHRLRVSGVHAPDVAQMLPIVRRR</sequence>
<organism evidence="2 3">
    <name type="scientific">Propionibacterium cyclohexanicum</name>
    <dbReference type="NCBI Taxonomy" id="64702"/>
    <lineage>
        <taxon>Bacteria</taxon>
        <taxon>Bacillati</taxon>
        <taxon>Actinomycetota</taxon>
        <taxon>Actinomycetes</taxon>
        <taxon>Propionibacteriales</taxon>
        <taxon>Propionibacteriaceae</taxon>
        <taxon>Propionibacterium</taxon>
    </lineage>
</organism>
<dbReference type="Gene3D" id="3.30.1050.40">
    <property type="match status" value="1"/>
</dbReference>
<dbReference type="Proteomes" id="UP000198815">
    <property type="component" value="Unassembled WGS sequence"/>
</dbReference>
<evidence type="ECO:0000259" key="1">
    <source>
        <dbReference type="Pfam" id="PF17844"/>
    </source>
</evidence>
<evidence type="ECO:0000313" key="3">
    <source>
        <dbReference type="Proteomes" id="UP000198815"/>
    </source>
</evidence>
<keyword evidence="3" id="KW-1185">Reference proteome</keyword>
<protein>
    <recommendedName>
        <fullName evidence="1">Bacterial SCP orthologue domain-containing protein</fullName>
    </recommendedName>
</protein>
<dbReference type="STRING" id="64702.SAMN05443377_10136"/>
<reference evidence="2 3" key="1">
    <citation type="submission" date="2016-10" db="EMBL/GenBank/DDBJ databases">
        <authorList>
            <person name="de Groot N.N."/>
        </authorList>
    </citation>
    <scope>NUCLEOTIDE SEQUENCE [LARGE SCALE GENOMIC DNA]</scope>
    <source>
        <strain evidence="2 3">DSM 16859</strain>
    </source>
</reference>
<dbReference type="EMBL" id="FOGZ01000001">
    <property type="protein sequence ID" value="SER47495.1"/>
    <property type="molecule type" value="Genomic_DNA"/>
</dbReference>
<dbReference type="Pfam" id="PF17844">
    <property type="entry name" value="SCP_3"/>
    <property type="match status" value="1"/>
</dbReference>
<feature type="domain" description="Bacterial SCP orthologue" evidence="1">
    <location>
        <begin position="146"/>
        <end position="242"/>
    </location>
</feature>